<dbReference type="Proteomes" id="UP000046395">
    <property type="component" value="Unassembled WGS sequence"/>
</dbReference>
<organism evidence="5 6">
    <name type="scientific">Trichuris muris</name>
    <name type="common">Mouse whipworm</name>
    <dbReference type="NCBI Taxonomy" id="70415"/>
    <lineage>
        <taxon>Eukaryota</taxon>
        <taxon>Metazoa</taxon>
        <taxon>Ecdysozoa</taxon>
        <taxon>Nematoda</taxon>
        <taxon>Enoplea</taxon>
        <taxon>Dorylaimia</taxon>
        <taxon>Trichinellida</taxon>
        <taxon>Trichuridae</taxon>
        <taxon>Trichuris</taxon>
    </lineage>
</organism>
<dbReference type="Gene3D" id="2.60.40.1760">
    <property type="entry name" value="glycosyl hydrolase (family 31)"/>
    <property type="match status" value="1"/>
</dbReference>
<dbReference type="GO" id="GO:0005975">
    <property type="term" value="P:carbohydrate metabolic process"/>
    <property type="evidence" value="ECO:0007669"/>
    <property type="project" value="InterPro"/>
</dbReference>
<dbReference type="InterPro" id="IPR000322">
    <property type="entry name" value="Glyco_hydro_31_TIM"/>
</dbReference>
<evidence type="ECO:0000313" key="6">
    <source>
        <dbReference type="WBParaSite" id="TMUE_2000008391.1"/>
    </source>
</evidence>
<reference evidence="6" key="1">
    <citation type="submission" date="2019-12" db="UniProtKB">
        <authorList>
            <consortium name="WormBaseParasite"/>
        </authorList>
    </citation>
    <scope>IDENTIFICATION</scope>
</reference>
<feature type="transmembrane region" description="Helical" evidence="3">
    <location>
        <begin position="20"/>
        <end position="40"/>
    </location>
</feature>
<name>A0A5S6QM25_TRIMR</name>
<keyword evidence="5" id="KW-1185">Reference proteome</keyword>
<proteinExistence type="inferred from homology"/>
<evidence type="ECO:0000313" key="5">
    <source>
        <dbReference type="Proteomes" id="UP000046395"/>
    </source>
</evidence>
<dbReference type="WBParaSite" id="TMUE_2000008391.1">
    <property type="protein sequence ID" value="TMUE_2000008391.1"/>
    <property type="gene ID" value="WBGene00300264"/>
</dbReference>
<dbReference type="GO" id="GO:0004558">
    <property type="term" value="F:alpha-1,4-glucosidase activity"/>
    <property type="evidence" value="ECO:0007669"/>
    <property type="project" value="TreeGrafter"/>
</dbReference>
<keyword evidence="2" id="KW-0378">Hydrolase</keyword>
<keyword evidence="2" id="KW-0326">Glycosidase</keyword>
<keyword evidence="3" id="KW-0472">Membrane</keyword>
<feature type="domain" description="Glycoside hydrolase family 31 TIM barrel" evidence="4">
    <location>
        <begin position="197"/>
        <end position="286"/>
    </location>
</feature>
<dbReference type="STRING" id="70415.A0A5S6QM25"/>
<evidence type="ECO:0000256" key="2">
    <source>
        <dbReference type="RuleBase" id="RU361185"/>
    </source>
</evidence>
<evidence type="ECO:0000256" key="1">
    <source>
        <dbReference type="ARBA" id="ARBA00007806"/>
    </source>
</evidence>
<keyword evidence="3" id="KW-1133">Transmembrane helix</keyword>
<dbReference type="SUPFAM" id="SSF51445">
    <property type="entry name" value="(Trans)glycosidases"/>
    <property type="match status" value="1"/>
</dbReference>
<comment type="similarity">
    <text evidence="1 2">Belongs to the glycosyl hydrolase 31 family.</text>
</comment>
<dbReference type="Gene3D" id="3.20.20.80">
    <property type="entry name" value="Glycosidases"/>
    <property type="match status" value="1"/>
</dbReference>
<dbReference type="Pfam" id="PF01055">
    <property type="entry name" value="Glyco_hydro_31_2nd"/>
    <property type="match status" value="1"/>
</dbReference>
<evidence type="ECO:0000259" key="4">
    <source>
        <dbReference type="Pfam" id="PF01055"/>
    </source>
</evidence>
<evidence type="ECO:0000256" key="3">
    <source>
        <dbReference type="SAM" id="Phobius"/>
    </source>
</evidence>
<dbReference type="PANTHER" id="PTHR22762:SF133">
    <property type="entry name" value="P-TYPE DOMAIN-CONTAINING PROTEIN"/>
    <property type="match status" value="1"/>
</dbReference>
<dbReference type="PANTHER" id="PTHR22762">
    <property type="entry name" value="ALPHA-GLUCOSIDASE"/>
    <property type="match status" value="1"/>
</dbReference>
<accession>A0A5S6QM25</accession>
<sequence>MLQCFSSSKQAIENKRIVNIALFVMLLVFVAVVIVLGVLIGPKNADPLYPAIITDCAPDWDGIDVFSCQERQCVWVPEVVDGAPRCQIPQDHKGYSVEAKLTATTGTLIYEGIPFYGPVISPVVYDVHPVDANIFRFTISDANHERYRVPDSLVPISLNSREDVTETNCCRIELCTGPFGVRIWQVIEQLTSVIGRPALPPYWALGFHLSRWGYDSTMQIEELVDRMEQSLIPLDVQWVDIDIMKYKYSFTYDSCSSYWTDLPAMVKRLKKRGIRTIVLPMVSAKEYRMSLTLMDSTKTYS</sequence>
<dbReference type="AlphaFoldDB" id="A0A5S6QM25"/>
<keyword evidence="3" id="KW-0812">Transmembrane</keyword>
<protein>
    <submittedName>
        <fullName evidence="6">NtCtMGAM_N domain-containing protein</fullName>
    </submittedName>
</protein>
<dbReference type="InterPro" id="IPR017853">
    <property type="entry name" value="GH"/>
</dbReference>